<dbReference type="GO" id="GO:0005886">
    <property type="term" value="C:plasma membrane"/>
    <property type="evidence" value="ECO:0007669"/>
    <property type="project" value="InterPro"/>
</dbReference>
<organism evidence="2">
    <name type="scientific">freshwater metagenome</name>
    <dbReference type="NCBI Taxonomy" id="449393"/>
    <lineage>
        <taxon>unclassified sequences</taxon>
        <taxon>metagenomes</taxon>
        <taxon>ecological metagenomes</taxon>
    </lineage>
</organism>
<dbReference type="GO" id="GO:0042158">
    <property type="term" value="P:lipoprotein biosynthetic process"/>
    <property type="evidence" value="ECO:0007669"/>
    <property type="project" value="InterPro"/>
</dbReference>
<reference evidence="2" key="1">
    <citation type="submission" date="2020-05" db="EMBL/GenBank/DDBJ databases">
        <authorList>
            <person name="Chiriac C."/>
            <person name="Salcher M."/>
            <person name="Ghai R."/>
            <person name="Kavagutti S V."/>
        </authorList>
    </citation>
    <scope>NUCLEOTIDE SEQUENCE</scope>
</reference>
<feature type="transmembrane region" description="Helical" evidence="1">
    <location>
        <begin position="35"/>
        <end position="52"/>
    </location>
</feature>
<proteinExistence type="predicted"/>
<sequence>MFALYIVLYCVGRFWIEALRIDSAHHILGLRLNDWTALIAGLGGLIWLVISARRQPGRESLGLNSGKDLGHEY</sequence>
<evidence type="ECO:0000256" key="1">
    <source>
        <dbReference type="SAM" id="Phobius"/>
    </source>
</evidence>
<keyword evidence="1" id="KW-0472">Membrane</keyword>
<dbReference type="InterPro" id="IPR001640">
    <property type="entry name" value="Lgt"/>
</dbReference>
<gene>
    <name evidence="2" type="ORF">UFOPK1908_01059</name>
</gene>
<dbReference type="AlphaFoldDB" id="A0A6J6II78"/>
<accession>A0A6J6II78</accession>
<keyword evidence="1" id="KW-0812">Transmembrane</keyword>
<name>A0A6J6II78_9ZZZZ</name>
<evidence type="ECO:0000313" key="2">
    <source>
        <dbReference type="EMBL" id="CAB4624177.1"/>
    </source>
</evidence>
<dbReference type="GO" id="GO:0008961">
    <property type="term" value="F:phosphatidylglycerol-prolipoprotein diacylglyceryl transferase activity"/>
    <property type="evidence" value="ECO:0007669"/>
    <property type="project" value="InterPro"/>
</dbReference>
<keyword evidence="1" id="KW-1133">Transmembrane helix</keyword>
<protein>
    <submittedName>
        <fullName evidence="2">Unannotated protein</fullName>
    </submittedName>
</protein>
<dbReference type="EMBL" id="CAEZVB010000051">
    <property type="protein sequence ID" value="CAB4624177.1"/>
    <property type="molecule type" value="Genomic_DNA"/>
</dbReference>
<dbReference type="Pfam" id="PF01790">
    <property type="entry name" value="LGT"/>
    <property type="match status" value="1"/>
</dbReference>